<feature type="transmembrane region" description="Helical" evidence="13">
    <location>
        <begin position="6"/>
        <end position="28"/>
    </location>
</feature>
<dbReference type="GO" id="GO:0071586">
    <property type="term" value="P:CAAX-box protein processing"/>
    <property type="evidence" value="ECO:0007669"/>
    <property type="project" value="InterPro"/>
</dbReference>
<dbReference type="AlphaFoldDB" id="A0A8S9YK50"/>
<comment type="caution">
    <text evidence="15">The sequence shown here is derived from an EMBL/GenBank/DDBJ whole genome shotgun (WGS) entry which is preliminary data.</text>
</comment>
<comment type="catalytic activity">
    <reaction evidence="10">
        <text>Hydrolyzes the peptide bond -P2-(S-farnesyl or geranylgeranyl)C-P1'-P2'-P3'-COOH where P1' and P2' are amino acids with aliphatic sidechains and P3' is any C-terminal residue.</text>
        <dbReference type="EC" id="3.4.26.1"/>
    </reaction>
</comment>
<name>A0A8S9YK50_9TREM</name>
<dbReference type="Pfam" id="PF02517">
    <property type="entry name" value="Rce1-like"/>
    <property type="match status" value="1"/>
</dbReference>
<evidence type="ECO:0000256" key="6">
    <source>
        <dbReference type="ARBA" id="ARBA00022824"/>
    </source>
</evidence>
<evidence type="ECO:0000256" key="3">
    <source>
        <dbReference type="ARBA" id="ARBA00022670"/>
    </source>
</evidence>
<evidence type="ECO:0000256" key="11">
    <source>
        <dbReference type="ARBA" id="ARBA00049729"/>
    </source>
</evidence>
<keyword evidence="4 13" id="KW-0812">Transmembrane</keyword>
<gene>
    <name evidence="15" type="ORF">EG68_09645</name>
</gene>
<dbReference type="EC" id="3.4.26.1" evidence="11"/>
<keyword evidence="7 13" id="KW-1133">Transmembrane helix</keyword>
<feature type="transmembrane region" description="Helical" evidence="13">
    <location>
        <begin position="91"/>
        <end position="118"/>
    </location>
</feature>
<evidence type="ECO:0000256" key="10">
    <source>
        <dbReference type="ARBA" id="ARBA00047280"/>
    </source>
</evidence>
<evidence type="ECO:0000256" key="1">
    <source>
        <dbReference type="ARBA" id="ARBA00004477"/>
    </source>
</evidence>
<evidence type="ECO:0000313" key="15">
    <source>
        <dbReference type="EMBL" id="KAF7232954.1"/>
    </source>
</evidence>
<evidence type="ECO:0000256" key="5">
    <source>
        <dbReference type="ARBA" id="ARBA00022801"/>
    </source>
</evidence>
<dbReference type="Proteomes" id="UP000822476">
    <property type="component" value="Unassembled WGS sequence"/>
</dbReference>
<protein>
    <recommendedName>
        <fullName evidence="12">CAAX prenyl protease 2</fullName>
        <ecNumber evidence="11">3.4.26.1</ecNumber>
    </recommendedName>
    <alternativeName>
        <fullName evidence="9">Farnesylated proteins-converting enzyme 2</fullName>
    </alternativeName>
</protein>
<feature type="transmembrane region" description="Helical" evidence="13">
    <location>
        <begin position="40"/>
        <end position="62"/>
    </location>
</feature>
<evidence type="ECO:0000256" key="2">
    <source>
        <dbReference type="ARBA" id="ARBA00006897"/>
    </source>
</evidence>
<sequence length="369" mass="42210">MAWDVVWGSPLVSCLAYSFLFIIGLYVGKGGLSRNHPTTIRNRFISVAFTCTIIMLHILTFIHKSGYPWRDPFSYNWEQVFIRSDHLSYSFIIPLLLTMVCFSLLKFIAQVLYLGTLVDDLVSGRMRLLFDWEFWESRFFNWISVRNLLVAPTAEEFVFRACILFHLQPLYSSCEKLCLISPLFFSIAHFHHIYGQVREGERAKDAFLKALFQVVYTTIFGAYSAFLLLRTGNLMAAIVAHSVCNFMSLPDPVGAVKRAQLRLGLFGQLLAVAAHLAGLLLWIHFLYPATDPRKFSNHMDAASQLKGRVSFDSLEPFISRCLREDSPVDQTDLNELISLAAYLDGTYFILRHLHTRLKTAKRDQKAKVS</sequence>
<comment type="similarity">
    <text evidence="2">Belongs to the peptidase U48 family.</text>
</comment>
<evidence type="ECO:0000256" key="7">
    <source>
        <dbReference type="ARBA" id="ARBA00022989"/>
    </source>
</evidence>
<evidence type="ECO:0000256" key="13">
    <source>
        <dbReference type="SAM" id="Phobius"/>
    </source>
</evidence>
<evidence type="ECO:0000259" key="14">
    <source>
        <dbReference type="Pfam" id="PF02517"/>
    </source>
</evidence>
<feature type="transmembrane region" description="Helical" evidence="13">
    <location>
        <begin position="206"/>
        <end position="228"/>
    </location>
</feature>
<dbReference type="GO" id="GO:0004222">
    <property type="term" value="F:metalloendopeptidase activity"/>
    <property type="evidence" value="ECO:0007669"/>
    <property type="project" value="InterPro"/>
</dbReference>
<evidence type="ECO:0000256" key="12">
    <source>
        <dbReference type="ARBA" id="ARBA00049763"/>
    </source>
</evidence>
<proteinExistence type="inferred from homology"/>
<keyword evidence="5" id="KW-0378">Hydrolase</keyword>
<dbReference type="OrthoDB" id="271604at2759"/>
<comment type="subcellular location">
    <subcellularLocation>
        <location evidence="1">Endoplasmic reticulum membrane</location>
        <topology evidence="1">Multi-pass membrane protein</topology>
    </subcellularLocation>
</comment>
<evidence type="ECO:0000256" key="4">
    <source>
        <dbReference type="ARBA" id="ARBA00022692"/>
    </source>
</evidence>
<dbReference type="InterPro" id="IPR039731">
    <property type="entry name" value="Rce1"/>
</dbReference>
<feature type="domain" description="CAAX prenyl protease 2/Lysostaphin resistance protein A-like" evidence="14">
    <location>
        <begin position="141"/>
        <end position="247"/>
    </location>
</feature>
<accession>A0A8S9YK50</accession>
<keyword evidence="3" id="KW-0645">Protease</keyword>
<dbReference type="PANTHER" id="PTHR13046">
    <property type="entry name" value="PROTEASE U48 CAAX PRENYL PROTEASE RCE1"/>
    <property type="match status" value="1"/>
</dbReference>
<evidence type="ECO:0000313" key="16">
    <source>
        <dbReference type="Proteomes" id="UP000822476"/>
    </source>
</evidence>
<organism evidence="15 16">
    <name type="scientific">Paragonimus skrjabini miyazakii</name>
    <dbReference type="NCBI Taxonomy" id="59628"/>
    <lineage>
        <taxon>Eukaryota</taxon>
        <taxon>Metazoa</taxon>
        <taxon>Spiralia</taxon>
        <taxon>Lophotrochozoa</taxon>
        <taxon>Platyhelminthes</taxon>
        <taxon>Trematoda</taxon>
        <taxon>Digenea</taxon>
        <taxon>Plagiorchiida</taxon>
        <taxon>Troglotremata</taxon>
        <taxon>Troglotrematidae</taxon>
        <taxon>Paragonimus</taxon>
    </lineage>
</organism>
<keyword evidence="8 13" id="KW-0472">Membrane</keyword>
<dbReference type="GO" id="GO:0005789">
    <property type="term" value="C:endoplasmic reticulum membrane"/>
    <property type="evidence" value="ECO:0007669"/>
    <property type="project" value="UniProtKB-SubCell"/>
</dbReference>
<feature type="transmembrane region" description="Helical" evidence="13">
    <location>
        <begin position="265"/>
        <end position="287"/>
    </location>
</feature>
<keyword evidence="6" id="KW-0256">Endoplasmic reticulum</keyword>
<dbReference type="PANTHER" id="PTHR13046:SF0">
    <property type="entry name" value="CAAX PRENYL PROTEASE 2"/>
    <property type="match status" value="1"/>
</dbReference>
<evidence type="ECO:0000256" key="9">
    <source>
        <dbReference type="ARBA" id="ARBA00032607"/>
    </source>
</evidence>
<dbReference type="InterPro" id="IPR003675">
    <property type="entry name" value="Rce1/LyrA-like_dom"/>
</dbReference>
<dbReference type="EMBL" id="JTDE01021419">
    <property type="protein sequence ID" value="KAF7232954.1"/>
    <property type="molecule type" value="Genomic_DNA"/>
</dbReference>
<evidence type="ECO:0000256" key="8">
    <source>
        <dbReference type="ARBA" id="ARBA00023136"/>
    </source>
</evidence>
<keyword evidence="16" id="KW-1185">Reference proteome</keyword>
<reference evidence="15" key="1">
    <citation type="submission" date="2019-07" db="EMBL/GenBank/DDBJ databases">
        <title>Annotation for the trematode Paragonimus miyazaki's.</title>
        <authorList>
            <person name="Choi Y.-J."/>
        </authorList>
    </citation>
    <scope>NUCLEOTIDE SEQUENCE</scope>
    <source>
        <strain evidence="15">Japan</strain>
    </source>
</reference>